<dbReference type="InterPro" id="IPR020617">
    <property type="entry name" value="Thiolase_C"/>
</dbReference>
<dbReference type="NCBIfam" id="TIGR02430">
    <property type="entry name" value="pcaF"/>
    <property type="match status" value="1"/>
</dbReference>
<protein>
    <recommendedName>
        <fullName evidence="5">Beta-ketoadipyl-CoA thiolase</fullName>
        <ecNumber evidence="4">2.3.1.174</ecNumber>
    </recommendedName>
    <alternativeName>
        <fullName evidence="9">3-oxoadipyl-CoA thiolase</fullName>
    </alternativeName>
</protein>
<dbReference type="PROSITE" id="PS00099">
    <property type="entry name" value="THIOLASE_3"/>
    <property type="match status" value="1"/>
</dbReference>
<evidence type="ECO:0000256" key="9">
    <source>
        <dbReference type="ARBA" id="ARBA00041222"/>
    </source>
</evidence>
<comment type="catalytic activity">
    <reaction evidence="10">
        <text>succinyl-CoA + acetyl-CoA = 3-oxoadipyl-CoA + CoA</text>
        <dbReference type="Rhea" id="RHEA:19481"/>
        <dbReference type="ChEBI" id="CHEBI:57287"/>
        <dbReference type="ChEBI" id="CHEBI:57288"/>
        <dbReference type="ChEBI" id="CHEBI:57292"/>
        <dbReference type="ChEBI" id="CHEBI:57348"/>
        <dbReference type="EC" id="2.3.1.174"/>
    </reaction>
</comment>
<evidence type="ECO:0000256" key="1">
    <source>
        <dbReference type="ARBA" id="ARBA00003720"/>
    </source>
</evidence>
<evidence type="ECO:0000256" key="5">
    <source>
        <dbReference type="ARBA" id="ARBA00016181"/>
    </source>
</evidence>
<dbReference type="PANTHER" id="PTHR18919:SF107">
    <property type="entry name" value="ACETYL-COA ACETYLTRANSFERASE, CYTOSOLIC"/>
    <property type="match status" value="1"/>
</dbReference>
<accession>A0ABZ2LEM8</accession>
<evidence type="ECO:0000313" key="14">
    <source>
        <dbReference type="EMBL" id="WXB09397.1"/>
    </source>
</evidence>
<dbReference type="InterPro" id="IPR020613">
    <property type="entry name" value="Thiolase_CS"/>
</dbReference>
<evidence type="ECO:0000256" key="2">
    <source>
        <dbReference type="ARBA" id="ARBA00005071"/>
    </source>
</evidence>
<evidence type="ECO:0000259" key="13">
    <source>
        <dbReference type="Pfam" id="PF02803"/>
    </source>
</evidence>
<proteinExistence type="inferred from homology"/>
<dbReference type="PROSITE" id="PS00737">
    <property type="entry name" value="THIOLASE_2"/>
    <property type="match status" value="1"/>
</dbReference>
<gene>
    <name evidence="14" type="primary">pcaF</name>
    <name evidence="14" type="ORF">LVJ94_19465</name>
</gene>
<reference evidence="14" key="1">
    <citation type="submission" date="2021-12" db="EMBL/GenBank/DDBJ databases">
        <title>Discovery of the Pendulisporaceae a myxobacterial family with distinct sporulation behavior and unique specialized metabolism.</title>
        <authorList>
            <person name="Garcia R."/>
            <person name="Popoff A."/>
            <person name="Bader C.D."/>
            <person name="Loehr J."/>
            <person name="Walesch S."/>
            <person name="Walt C."/>
            <person name="Boldt J."/>
            <person name="Bunk B."/>
            <person name="Haeckl F.J.F.P.J."/>
            <person name="Gunesch A.P."/>
            <person name="Birkelbach J."/>
            <person name="Nuebel U."/>
            <person name="Pietschmann T."/>
            <person name="Bach T."/>
            <person name="Mueller R."/>
        </authorList>
    </citation>
    <scope>NUCLEOTIDE SEQUENCE</scope>
    <source>
        <strain evidence="14">MSr11367</strain>
    </source>
</reference>
<keyword evidence="6 11" id="KW-0808">Transferase</keyword>
<dbReference type="InterPro" id="IPR020616">
    <property type="entry name" value="Thiolase_N"/>
</dbReference>
<dbReference type="SUPFAM" id="SSF53901">
    <property type="entry name" value="Thiolase-like"/>
    <property type="match status" value="2"/>
</dbReference>
<sequence length="402" mass="41976">MGVAYLCSGVRTPIGRYGGALSGVRTDDLMAIPLRALMDCSPAVDWERLDEVYCGCVNQAGEDNRNVARMAALLAGLPPSVAAATVNRLCASGLEAIACAARGIVAGEIDLAMAGGVESMSRAPLVMPKPATAFSRHAEIHDSTMGWRFVNPRMVSSYGVDSMGETAENVAREHGISRADQDAFALRSQQRAARALRDGLFEREIVAVPTSKKGGGVTAPVTQDEHPRPDATAEVLARLTPAFRPDGTVTAGNSSGINDGAAALLVASDDAVRRCNLEPLARVVATATAGVLPRIMGVGPVPAVRKLLDRTGLGLDDFDVIELNEAFASQALAVLRMLGLPDDGESINPNGGAIALGHPLGMSGVRLALTAVHQLHRTKTRRALCAMCIGVGQGMAMALERV</sequence>
<evidence type="ECO:0000256" key="7">
    <source>
        <dbReference type="ARBA" id="ARBA00022797"/>
    </source>
</evidence>
<evidence type="ECO:0000259" key="12">
    <source>
        <dbReference type="Pfam" id="PF00108"/>
    </source>
</evidence>
<dbReference type="GO" id="GO:0033812">
    <property type="term" value="F:3-oxoadipyl-CoA thiolase activity"/>
    <property type="evidence" value="ECO:0007669"/>
    <property type="project" value="UniProtKB-EC"/>
</dbReference>
<dbReference type="InterPro" id="IPR020615">
    <property type="entry name" value="Thiolase_acyl_enz_int_AS"/>
</dbReference>
<evidence type="ECO:0000256" key="8">
    <source>
        <dbReference type="ARBA" id="ARBA00023315"/>
    </source>
</evidence>
<dbReference type="InterPro" id="IPR002155">
    <property type="entry name" value="Thiolase"/>
</dbReference>
<comment type="pathway">
    <text evidence="2">Aromatic compound metabolism; beta-ketoadipate pathway; acetyl-CoA and succinyl-CoA from 3-oxoadipate: step 2/2.</text>
</comment>
<dbReference type="InterPro" id="IPR012793">
    <property type="entry name" value="PcaF"/>
</dbReference>
<keyword evidence="7" id="KW-0058">Aromatic hydrocarbons catabolism</keyword>
<name>A0ABZ2LEM8_9BACT</name>
<dbReference type="PROSITE" id="PS00098">
    <property type="entry name" value="THIOLASE_1"/>
    <property type="match status" value="1"/>
</dbReference>
<evidence type="ECO:0000313" key="15">
    <source>
        <dbReference type="Proteomes" id="UP001374803"/>
    </source>
</evidence>
<keyword evidence="15" id="KW-1185">Reference proteome</keyword>
<dbReference type="PANTHER" id="PTHR18919">
    <property type="entry name" value="ACETYL-COA C-ACYLTRANSFERASE"/>
    <property type="match status" value="1"/>
</dbReference>
<keyword evidence="8 11" id="KW-0012">Acyltransferase</keyword>
<dbReference type="InterPro" id="IPR020610">
    <property type="entry name" value="Thiolase_AS"/>
</dbReference>
<dbReference type="PIRSF" id="PIRSF000429">
    <property type="entry name" value="Ac-CoA_Ac_transf"/>
    <property type="match status" value="1"/>
</dbReference>
<dbReference type="NCBIfam" id="TIGR01930">
    <property type="entry name" value="AcCoA-C-Actrans"/>
    <property type="match status" value="1"/>
</dbReference>
<feature type="domain" description="Thiolase C-terminal" evidence="13">
    <location>
        <begin position="278"/>
        <end position="401"/>
    </location>
</feature>
<organism evidence="14 15">
    <name type="scientific">Pendulispora rubella</name>
    <dbReference type="NCBI Taxonomy" id="2741070"/>
    <lineage>
        <taxon>Bacteria</taxon>
        <taxon>Pseudomonadati</taxon>
        <taxon>Myxococcota</taxon>
        <taxon>Myxococcia</taxon>
        <taxon>Myxococcales</taxon>
        <taxon>Sorangiineae</taxon>
        <taxon>Pendulisporaceae</taxon>
        <taxon>Pendulispora</taxon>
    </lineage>
</organism>
<evidence type="ECO:0000256" key="6">
    <source>
        <dbReference type="ARBA" id="ARBA00022679"/>
    </source>
</evidence>
<dbReference type="Pfam" id="PF02803">
    <property type="entry name" value="Thiolase_C"/>
    <property type="match status" value="1"/>
</dbReference>
<dbReference type="InterPro" id="IPR016039">
    <property type="entry name" value="Thiolase-like"/>
</dbReference>
<dbReference type="Pfam" id="PF00108">
    <property type="entry name" value="Thiolase_N"/>
    <property type="match status" value="1"/>
</dbReference>
<dbReference type="Gene3D" id="3.40.47.10">
    <property type="match status" value="1"/>
</dbReference>
<comment type="similarity">
    <text evidence="3 11">Belongs to the thiolase-like superfamily. Thiolase family.</text>
</comment>
<dbReference type="RefSeq" id="WP_394839070.1">
    <property type="nucleotide sequence ID" value="NZ_CP089929.1"/>
</dbReference>
<dbReference type="Proteomes" id="UP001374803">
    <property type="component" value="Chromosome"/>
</dbReference>
<evidence type="ECO:0000256" key="4">
    <source>
        <dbReference type="ARBA" id="ARBA00012233"/>
    </source>
</evidence>
<dbReference type="EMBL" id="CP089983">
    <property type="protein sequence ID" value="WXB09397.1"/>
    <property type="molecule type" value="Genomic_DNA"/>
</dbReference>
<feature type="domain" description="Thiolase N-terminal" evidence="12">
    <location>
        <begin position="7"/>
        <end position="269"/>
    </location>
</feature>
<evidence type="ECO:0000256" key="10">
    <source>
        <dbReference type="ARBA" id="ARBA00048527"/>
    </source>
</evidence>
<evidence type="ECO:0000256" key="11">
    <source>
        <dbReference type="RuleBase" id="RU003557"/>
    </source>
</evidence>
<dbReference type="NCBIfam" id="NF006551">
    <property type="entry name" value="PRK09050.1"/>
    <property type="match status" value="1"/>
</dbReference>
<comment type="function">
    <text evidence="1">Catalyzes thiolytic cleavage of beta-ketoadipyl-CoA to succinyl-CoA and acetyl-CoA.</text>
</comment>
<dbReference type="EC" id="2.3.1.174" evidence="4"/>
<dbReference type="CDD" id="cd00751">
    <property type="entry name" value="thiolase"/>
    <property type="match status" value="1"/>
</dbReference>
<evidence type="ECO:0000256" key="3">
    <source>
        <dbReference type="ARBA" id="ARBA00010982"/>
    </source>
</evidence>